<reference evidence="1" key="1">
    <citation type="submission" date="2014-09" db="EMBL/GenBank/DDBJ databases">
        <authorList>
            <person name="Magalhaes I.L.F."/>
            <person name="Oliveira U."/>
            <person name="Santos F.R."/>
            <person name="Vidigal T.H.D.A."/>
            <person name="Brescovit A.D."/>
            <person name="Santos A.J."/>
        </authorList>
    </citation>
    <scope>NUCLEOTIDE SEQUENCE</scope>
    <source>
        <tissue evidence="1">Shoot tissue taken approximately 20 cm above the soil surface</tissue>
    </source>
</reference>
<protein>
    <submittedName>
        <fullName evidence="1">Uncharacterized protein</fullName>
    </submittedName>
</protein>
<dbReference type="EMBL" id="GBRH01190054">
    <property type="protein sequence ID" value="JAE07842.1"/>
    <property type="molecule type" value="Transcribed_RNA"/>
</dbReference>
<organism evidence="1">
    <name type="scientific">Arundo donax</name>
    <name type="common">Giant reed</name>
    <name type="synonym">Donax arundinaceus</name>
    <dbReference type="NCBI Taxonomy" id="35708"/>
    <lineage>
        <taxon>Eukaryota</taxon>
        <taxon>Viridiplantae</taxon>
        <taxon>Streptophyta</taxon>
        <taxon>Embryophyta</taxon>
        <taxon>Tracheophyta</taxon>
        <taxon>Spermatophyta</taxon>
        <taxon>Magnoliopsida</taxon>
        <taxon>Liliopsida</taxon>
        <taxon>Poales</taxon>
        <taxon>Poaceae</taxon>
        <taxon>PACMAD clade</taxon>
        <taxon>Arundinoideae</taxon>
        <taxon>Arundineae</taxon>
        <taxon>Arundo</taxon>
    </lineage>
</organism>
<name>A0A0A9F653_ARUDO</name>
<sequence length="21" mass="2442">MEIYLFLFIISIEIANSPLSK</sequence>
<dbReference type="AlphaFoldDB" id="A0A0A9F653"/>
<proteinExistence type="predicted"/>
<reference evidence="1" key="2">
    <citation type="journal article" date="2015" name="Data Brief">
        <title>Shoot transcriptome of the giant reed, Arundo donax.</title>
        <authorList>
            <person name="Barrero R.A."/>
            <person name="Guerrero F.D."/>
            <person name="Moolhuijzen P."/>
            <person name="Goolsby J.A."/>
            <person name="Tidwell J."/>
            <person name="Bellgard S.E."/>
            <person name="Bellgard M.I."/>
        </authorList>
    </citation>
    <scope>NUCLEOTIDE SEQUENCE</scope>
    <source>
        <tissue evidence="1">Shoot tissue taken approximately 20 cm above the soil surface</tissue>
    </source>
</reference>
<accession>A0A0A9F653</accession>
<evidence type="ECO:0000313" key="1">
    <source>
        <dbReference type="EMBL" id="JAE07842.1"/>
    </source>
</evidence>